<evidence type="ECO:0000256" key="9">
    <source>
        <dbReference type="SAM" id="SignalP"/>
    </source>
</evidence>
<sequence length="792" mass="85882">MTTNPWTVLRRLLWAAVFSLLAPLAVLAQADKVDYDAWKALASKVEKQIDSPDRDAAALDALRAQVSDFRTTFQSAQDANSERIDTLTAQISALGEKPAEGETEPQTIAKRRADLNKQLQEAEVPRLQAEEAYRQADGLITEIDRVVRRQQAEQLFSLGPTPLNPALWTEAGGTAITYGLALVQEVRDTFADGARLSSIREDVLPAILFIIIGVLLLTRAPDWIEALVNQVWHRIKRGPGVWSLLISVGKVILPVLGVVMMVSGLQVLQLTGDRGKALLSDMRIYVGLAMFAGWLSGLLFPSGDFRAIAAIPQHKRAKARRGGVILGLCVAMYLLLNDVATREDFSTGVTAVLMFPMIILTAFALLHLVNTLRRSLIRNAEAAGNAAPNLAMIVLRLMAFGALLSPVIAAIGYRNAAEGLLYPMVGSLALYGVYAVLQQFIRDLYAMFSSNPDKADDALLPVLLGYLLALVLLPALALIWGARISDLTELWARFRAGYTIGDTNISPTDFISFALVFVIGYGITRLLQRALQTSILPKTRLDLGGRNAMVSGMGYVGIFIAAMAAVGAAGIDLSNLAIVAGALSVGIGFGLQNIVSNFVSGIILLIERPISEGDWIEVGGEMGYVRAISVRSTRIETFDRTDVIVPNSDLVSGKVTNWTRGNTIGRVIVSVGVAYGTDSRRVEKILMEIAKEHPMVLLQPPPFIYFKGFGDSSLDFEVRAIIRDVNWVLNVSSDFNHSIVKRFAEEGIEIPFPQRDVWVHGSAIHPTPVPTAEPARQAAAGLPDVSADGADE</sequence>
<evidence type="ECO:0000259" key="10">
    <source>
        <dbReference type="Pfam" id="PF00924"/>
    </source>
</evidence>
<dbReference type="PANTHER" id="PTHR30347">
    <property type="entry name" value="POTASSIUM CHANNEL RELATED"/>
    <property type="match status" value="1"/>
</dbReference>
<evidence type="ECO:0000256" key="3">
    <source>
        <dbReference type="ARBA" id="ARBA00022475"/>
    </source>
</evidence>
<dbReference type="EMBL" id="JABCJE010000002">
    <property type="protein sequence ID" value="NVO23054.1"/>
    <property type="molecule type" value="Genomic_DNA"/>
</dbReference>
<feature type="transmembrane region" description="Helical" evidence="8">
    <location>
        <begin position="348"/>
        <end position="369"/>
    </location>
</feature>
<dbReference type="Pfam" id="PF00924">
    <property type="entry name" value="MS_channel_2nd"/>
    <property type="match status" value="1"/>
</dbReference>
<evidence type="ECO:0000256" key="6">
    <source>
        <dbReference type="ARBA" id="ARBA00023136"/>
    </source>
</evidence>
<name>A0A850Q263_9RHOB</name>
<comment type="subcellular location">
    <subcellularLocation>
        <location evidence="1">Cell membrane</location>
        <topology evidence="1">Multi-pass membrane protein</topology>
    </subcellularLocation>
</comment>
<comment type="similarity">
    <text evidence="2">Belongs to the MscS (TC 1.A.23) family.</text>
</comment>
<feature type="domain" description="Mechanosensitive ion channel MscS" evidence="10">
    <location>
        <begin position="593"/>
        <end position="660"/>
    </location>
</feature>
<feature type="domain" description="Mechanosensitive ion channel MscS C-terminal" evidence="12">
    <location>
        <begin position="668"/>
        <end position="750"/>
    </location>
</feature>
<dbReference type="PANTHER" id="PTHR30347:SF1">
    <property type="entry name" value="MECHANOSENSITIVE CHANNEL MSCK"/>
    <property type="match status" value="1"/>
</dbReference>
<evidence type="ECO:0000259" key="12">
    <source>
        <dbReference type="Pfam" id="PF21082"/>
    </source>
</evidence>
<protein>
    <submittedName>
        <fullName evidence="13">Mechanosensitive ion channel family protein</fullName>
    </submittedName>
</protein>
<dbReference type="InterPro" id="IPR010920">
    <property type="entry name" value="LSM_dom_sf"/>
</dbReference>
<dbReference type="SUPFAM" id="SSF82861">
    <property type="entry name" value="Mechanosensitive channel protein MscS (YggB), transmembrane region"/>
    <property type="match status" value="1"/>
</dbReference>
<feature type="transmembrane region" description="Helical" evidence="8">
    <location>
        <begin position="510"/>
        <end position="527"/>
    </location>
</feature>
<feature type="domain" description="DUF3772" evidence="11">
    <location>
        <begin position="127"/>
        <end position="172"/>
    </location>
</feature>
<evidence type="ECO:0000256" key="8">
    <source>
        <dbReference type="SAM" id="Phobius"/>
    </source>
</evidence>
<evidence type="ECO:0000259" key="11">
    <source>
        <dbReference type="Pfam" id="PF12607"/>
    </source>
</evidence>
<dbReference type="Gene3D" id="2.30.30.60">
    <property type="match status" value="1"/>
</dbReference>
<dbReference type="Gene3D" id="3.30.70.100">
    <property type="match status" value="1"/>
</dbReference>
<keyword evidence="5 8" id="KW-1133">Transmembrane helix</keyword>
<gene>
    <name evidence="13" type="ORF">HJ536_06765</name>
</gene>
<feature type="transmembrane region" description="Helical" evidence="8">
    <location>
        <begin position="419"/>
        <end position="437"/>
    </location>
</feature>
<feature type="region of interest" description="Disordered" evidence="7">
    <location>
        <begin position="766"/>
        <end position="792"/>
    </location>
</feature>
<dbReference type="InterPro" id="IPR011014">
    <property type="entry name" value="MscS_channel_TM-2"/>
</dbReference>
<feature type="transmembrane region" description="Helical" evidence="8">
    <location>
        <begin position="390"/>
        <end position="413"/>
    </location>
</feature>
<keyword evidence="9" id="KW-0732">Signal</keyword>
<feature type="transmembrane region" description="Helical" evidence="8">
    <location>
        <begin position="203"/>
        <end position="220"/>
    </location>
</feature>
<dbReference type="Pfam" id="PF12607">
    <property type="entry name" value="DUF3772"/>
    <property type="match status" value="1"/>
</dbReference>
<keyword evidence="3" id="KW-1003">Cell membrane</keyword>
<dbReference type="RefSeq" id="WP_177157135.1">
    <property type="nucleotide sequence ID" value="NZ_JABCJE010000002.1"/>
</dbReference>
<feature type="transmembrane region" description="Helical" evidence="8">
    <location>
        <begin position="321"/>
        <end position="336"/>
    </location>
</feature>
<evidence type="ECO:0000256" key="2">
    <source>
        <dbReference type="ARBA" id="ARBA00008017"/>
    </source>
</evidence>
<dbReference type="InterPro" id="IPR006685">
    <property type="entry name" value="MscS_channel_2nd"/>
</dbReference>
<accession>A0A850Q263</accession>
<keyword evidence="6 8" id="KW-0472">Membrane</keyword>
<dbReference type="InterPro" id="IPR023408">
    <property type="entry name" value="MscS_beta-dom_sf"/>
</dbReference>
<dbReference type="GO" id="GO:0008381">
    <property type="term" value="F:mechanosensitive monoatomic ion channel activity"/>
    <property type="evidence" value="ECO:0007669"/>
    <property type="project" value="UniProtKB-ARBA"/>
</dbReference>
<dbReference type="GO" id="GO:0005886">
    <property type="term" value="C:plasma membrane"/>
    <property type="evidence" value="ECO:0007669"/>
    <property type="project" value="UniProtKB-SubCell"/>
</dbReference>
<dbReference type="Gene3D" id="1.10.287.1260">
    <property type="match status" value="1"/>
</dbReference>
<proteinExistence type="inferred from homology"/>
<dbReference type="AlphaFoldDB" id="A0A850Q263"/>
<evidence type="ECO:0000313" key="14">
    <source>
        <dbReference type="Proteomes" id="UP000592216"/>
    </source>
</evidence>
<feature type="signal peptide" evidence="9">
    <location>
        <begin position="1"/>
        <end position="28"/>
    </location>
</feature>
<dbReference type="SUPFAM" id="SSF50182">
    <property type="entry name" value="Sm-like ribonucleoproteins"/>
    <property type="match status" value="1"/>
</dbReference>
<organism evidence="13 14">
    <name type="scientific">Donghicola mangrovi</name>
    <dbReference type="NCBI Taxonomy" id="2729614"/>
    <lineage>
        <taxon>Bacteria</taxon>
        <taxon>Pseudomonadati</taxon>
        <taxon>Pseudomonadota</taxon>
        <taxon>Alphaproteobacteria</taxon>
        <taxon>Rhodobacterales</taxon>
        <taxon>Roseobacteraceae</taxon>
        <taxon>Donghicola</taxon>
    </lineage>
</organism>
<feature type="transmembrane region" description="Helical" evidence="8">
    <location>
        <begin position="282"/>
        <end position="300"/>
    </location>
</feature>
<evidence type="ECO:0000313" key="13">
    <source>
        <dbReference type="EMBL" id="NVO23054.1"/>
    </source>
</evidence>
<feature type="transmembrane region" description="Helical" evidence="8">
    <location>
        <begin position="241"/>
        <end position="262"/>
    </location>
</feature>
<evidence type="ECO:0000256" key="7">
    <source>
        <dbReference type="SAM" id="MobiDB-lite"/>
    </source>
</evidence>
<feature type="transmembrane region" description="Helical" evidence="8">
    <location>
        <begin position="548"/>
        <end position="571"/>
    </location>
</feature>
<feature type="chain" id="PRO_5032662480" evidence="9">
    <location>
        <begin position="29"/>
        <end position="792"/>
    </location>
</feature>
<keyword evidence="4 8" id="KW-0812">Transmembrane</keyword>
<comment type="caution">
    <text evidence="13">The sequence shown here is derived from an EMBL/GenBank/DDBJ whole genome shotgun (WGS) entry which is preliminary data.</text>
</comment>
<evidence type="ECO:0000256" key="4">
    <source>
        <dbReference type="ARBA" id="ARBA00022692"/>
    </source>
</evidence>
<dbReference type="InterPro" id="IPR011066">
    <property type="entry name" value="MscS_channel_C_sf"/>
</dbReference>
<dbReference type="InterPro" id="IPR022249">
    <property type="entry name" value="DUF3772"/>
</dbReference>
<dbReference type="InterPro" id="IPR049278">
    <property type="entry name" value="MS_channel_C"/>
</dbReference>
<dbReference type="InterPro" id="IPR052702">
    <property type="entry name" value="MscS-like_channel"/>
</dbReference>
<dbReference type="SUPFAM" id="SSF82689">
    <property type="entry name" value="Mechanosensitive channel protein MscS (YggB), C-terminal domain"/>
    <property type="match status" value="1"/>
</dbReference>
<evidence type="ECO:0000256" key="1">
    <source>
        <dbReference type="ARBA" id="ARBA00004651"/>
    </source>
</evidence>
<feature type="transmembrane region" description="Helical" evidence="8">
    <location>
        <begin position="458"/>
        <end position="482"/>
    </location>
</feature>
<reference evidence="13 14" key="1">
    <citation type="submission" date="2020-04" db="EMBL/GenBank/DDBJ databases">
        <title>Donghicola sp., a member of the Rhodobacteraceae family isolated from mangrove forest in Thailand.</title>
        <authorList>
            <person name="Charoenyingcharoen P."/>
            <person name="Yukphan P."/>
        </authorList>
    </citation>
    <scope>NUCLEOTIDE SEQUENCE [LARGE SCALE GENOMIC DNA]</scope>
    <source>
        <strain evidence="13 14">B5-SW-15</strain>
    </source>
</reference>
<dbReference type="Proteomes" id="UP000592216">
    <property type="component" value="Unassembled WGS sequence"/>
</dbReference>
<feature type="transmembrane region" description="Helical" evidence="8">
    <location>
        <begin position="577"/>
        <end position="606"/>
    </location>
</feature>
<evidence type="ECO:0000256" key="5">
    <source>
        <dbReference type="ARBA" id="ARBA00022989"/>
    </source>
</evidence>
<dbReference type="Pfam" id="PF21082">
    <property type="entry name" value="MS_channel_3rd"/>
    <property type="match status" value="1"/>
</dbReference>